<name>A0ABD3LSF3_EUCGL</name>
<keyword evidence="7" id="KW-0732">Signal</keyword>
<evidence type="ECO:0000259" key="8">
    <source>
        <dbReference type="Pfam" id="PF13839"/>
    </source>
</evidence>
<gene>
    <name evidence="10" type="ORF">ACJRO7_001894</name>
</gene>
<dbReference type="InterPro" id="IPR026057">
    <property type="entry name" value="TBL_C"/>
</dbReference>
<protein>
    <recommendedName>
        <fullName evidence="12">Trichome birefringence-like N-terminal domain-containing protein</fullName>
    </recommendedName>
</protein>
<dbReference type="PANTHER" id="PTHR32285:SF71">
    <property type="entry name" value="PROTEIN TRICHOME BIREFRINGENCE-LIKE 39"/>
    <property type="match status" value="1"/>
</dbReference>
<accession>A0ABD3LSF3</accession>
<reference evidence="10 11" key="1">
    <citation type="submission" date="2024-11" db="EMBL/GenBank/DDBJ databases">
        <title>Chromosome-level genome assembly of Eucalyptus globulus Labill. provides insights into its genome evolution.</title>
        <authorList>
            <person name="Li X."/>
        </authorList>
    </citation>
    <scope>NUCLEOTIDE SEQUENCE [LARGE SCALE GENOMIC DNA]</scope>
    <source>
        <strain evidence="10">CL2024</strain>
        <tissue evidence="10">Fresh tender leaves</tissue>
    </source>
</reference>
<evidence type="ECO:0000256" key="5">
    <source>
        <dbReference type="ARBA" id="ARBA00022989"/>
    </source>
</evidence>
<dbReference type="AlphaFoldDB" id="A0ABD3LSF3"/>
<comment type="similarity">
    <text evidence="2">Belongs to the PC-esterase family. TBL subfamily.</text>
</comment>
<evidence type="ECO:0000256" key="3">
    <source>
        <dbReference type="ARBA" id="ARBA00022692"/>
    </source>
</evidence>
<feature type="domain" description="Trichome birefringence-like C-terminal" evidence="8">
    <location>
        <begin position="96"/>
        <end position="361"/>
    </location>
</feature>
<dbReference type="GO" id="GO:0016020">
    <property type="term" value="C:membrane"/>
    <property type="evidence" value="ECO:0007669"/>
    <property type="project" value="UniProtKB-SubCell"/>
</dbReference>
<keyword evidence="4" id="KW-0735">Signal-anchor</keyword>
<evidence type="ECO:0000313" key="11">
    <source>
        <dbReference type="Proteomes" id="UP001634007"/>
    </source>
</evidence>
<feature type="domain" description="Trichome birefringence-like N-terminal" evidence="9">
    <location>
        <begin position="43"/>
        <end position="95"/>
    </location>
</feature>
<evidence type="ECO:0008006" key="12">
    <source>
        <dbReference type="Google" id="ProtNLM"/>
    </source>
</evidence>
<comment type="caution">
    <text evidence="10">The sequence shown here is derived from an EMBL/GenBank/DDBJ whole genome shotgun (WGS) entry which is preliminary data.</text>
</comment>
<dbReference type="InterPro" id="IPR025846">
    <property type="entry name" value="TBL_N"/>
</dbReference>
<keyword evidence="11" id="KW-1185">Reference proteome</keyword>
<proteinExistence type="inferred from homology"/>
<organism evidence="10 11">
    <name type="scientific">Eucalyptus globulus</name>
    <name type="common">Tasmanian blue gum</name>
    <dbReference type="NCBI Taxonomy" id="34317"/>
    <lineage>
        <taxon>Eukaryota</taxon>
        <taxon>Viridiplantae</taxon>
        <taxon>Streptophyta</taxon>
        <taxon>Embryophyta</taxon>
        <taxon>Tracheophyta</taxon>
        <taxon>Spermatophyta</taxon>
        <taxon>Magnoliopsida</taxon>
        <taxon>eudicotyledons</taxon>
        <taxon>Gunneridae</taxon>
        <taxon>Pentapetalae</taxon>
        <taxon>rosids</taxon>
        <taxon>malvids</taxon>
        <taxon>Myrtales</taxon>
        <taxon>Myrtaceae</taxon>
        <taxon>Myrtoideae</taxon>
        <taxon>Eucalypteae</taxon>
        <taxon>Eucalyptus</taxon>
    </lineage>
</organism>
<dbReference type="EMBL" id="JBJKBG010000001">
    <property type="protein sequence ID" value="KAL3754705.1"/>
    <property type="molecule type" value="Genomic_DNA"/>
</dbReference>
<evidence type="ECO:0000313" key="10">
    <source>
        <dbReference type="EMBL" id="KAL3754705.1"/>
    </source>
</evidence>
<evidence type="ECO:0000259" key="9">
    <source>
        <dbReference type="Pfam" id="PF14416"/>
    </source>
</evidence>
<evidence type="ECO:0000256" key="4">
    <source>
        <dbReference type="ARBA" id="ARBA00022968"/>
    </source>
</evidence>
<keyword evidence="6" id="KW-0472">Membrane</keyword>
<keyword evidence="3" id="KW-0812">Transmembrane</keyword>
<feature type="signal peptide" evidence="7">
    <location>
        <begin position="1"/>
        <end position="19"/>
    </location>
</feature>
<dbReference type="Pfam" id="PF14416">
    <property type="entry name" value="PMR5N"/>
    <property type="match status" value="1"/>
</dbReference>
<evidence type="ECO:0000256" key="2">
    <source>
        <dbReference type="ARBA" id="ARBA00007727"/>
    </source>
</evidence>
<evidence type="ECO:0000256" key="6">
    <source>
        <dbReference type="ARBA" id="ARBA00023136"/>
    </source>
</evidence>
<evidence type="ECO:0000256" key="1">
    <source>
        <dbReference type="ARBA" id="ARBA00004167"/>
    </source>
</evidence>
<dbReference type="Pfam" id="PF13839">
    <property type="entry name" value="PC-Esterase"/>
    <property type="match status" value="1"/>
</dbReference>
<feature type="chain" id="PRO_5044848011" description="Trichome birefringence-like N-terminal domain-containing protein" evidence="7">
    <location>
        <begin position="20"/>
        <end position="365"/>
    </location>
</feature>
<keyword evidence="5" id="KW-1133">Transmembrane helix</keyword>
<comment type="subcellular location">
    <subcellularLocation>
        <location evidence="1">Membrane</location>
        <topology evidence="1">Single-pass membrane protein</topology>
    </subcellularLocation>
</comment>
<dbReference type="InterPro" id="IPR029962">
    <property type="entry name" value="TBL"/>
</dbReference>
<evidence type="ECO:0000256" key="7">
    <source>
        <dbReference type="SAM" id="SignalP"/>
    </source>
</evidence>
<dbReference type="Proteomes" id="UP001634007">
    <property type="component" value="Unassembled WGS sequence"/>
</dbReference>
<sequence>MAFLFRAIFLCFFLYHAKAEHFPSLTGHSLIANFSGRKLLAGGCNFFQGKWVYDASYPLYDPSSCPYINPQNDCIKYGRPDREYLKYRWQPSSCNLPRFNAVNLLKGWRGKKILFVGDSLSVNIWESLSCLIHAQLPNAKTSSTTRGNLSTITYVDYGVEISLYWSRFLVDVVQEQAGRVLKLDSIKGGNAWRGMDILIFNSWHWWPYNGSAQIWDYIQQGNKLYKNMNRLEAYHKGLTTWARWVDANVDPSRTQVFFQGISPDHYNGKDWNEPSQTCSGQTQPYLGSKYPAGLPESWAIVNKVLSGIKKPVYLLDITTLSQHRKDGHPSLYSGTRRGKGVDCTHWCLPGLPDTWNELFYAVMFS</sequence>
<dbReference type="PANTHER" id="PTHR32285">
    <property type="entry name" value="PROTEIN TRICHOME BIREFRINGENCE-LIKE 9-RELATED"/>
    <property type="match status" value="1"/>
</dbReference>